<feature type="transmembrane region" description="Helical" evidence="1">
    <location>
        <begin position="196"/>
        <end position="215"/>
    </location>
</feature>
<keyword evidence="3" id="KW-1185">Reference proteome</keyword>
<accession>A0A0N8WFI3</accession>
<keyword evidence="1" id="KW-0472">Membrane</keyword>
<dbReference type="Proteomes" id="UP000050827">
    <property type="component" value="Unassembled WGS sequence"/>
</dbReference>
<evidence type="ECO:0008006" key="4">
    <source>
        <dbReference type="Google" id="ProtNLM"/>
    </source>
</evidence>
<feature type="transmembrane region" description="Helical" evidence="1">
    <location>
        <begin position="172"/>
        <end position="190"/>
    </location>
</feature>
<dbReference type="EMBL" id="LCTZ01000002">
    <property type="protein sequence ID" value="KQC28779.1"/>
    <property type="molecule type" value="Genomic_DNA"/>
</dbReference>
<dbReference type="RefSeq" id="WP_055392317.1">
    <property type="nucleotide sequence ID" value="NZ_LCTZ01000002.1"/>
</dbReference>
<dbReference type="InterPro" id="IPR025495">
    <property type="entry name" value="DUF4386"/>
</dbReference>
<proteinExistence type="predicted"/>
<feature type="transmembrane region" description="Helical" evidence="1">
    <location>
        <begin position="12"/>
        <end position="32"/>
    </location>
</feature>
<dbReference type="Pfam" id="PF14329">
    <property type="entry name" value="DUF4386"/>
    <property type="match status" value="1"/>
</dbReference>
<evidence type="ECO:0000313" key="3">
    <source>
        <dbReference type="Proteomes" id="UP000050827"/>
    </source>
</evidence>
<gene>
    <name evidence="2" type="ORF">AAY42_01880</name>
</gene>
<feature type="transmembrane region" description="Helical" evidence="1">
    <location>
        <begin position="52"/>
        <end position="77"/>
    </location>
</feature>
<comment type="caution">
    <text evidence="2">The sequence shown here is derived from an EMBL/GenBank/DDBJ whole genome shotgun (WGS) entry which is preliminary data.</text>
</comment>
<evidence type="ECO:0000256" key="1">
    <source>
        <dbReference type="SAM" id="Phobius"/>
    </source>
</evidence>
<dbReference type="STRING" id="346185.AAY42_01880"/>
<feature type="transmembrane region" description="Helical" evidence="1">
    <location>
        <begin position="139"/>
        <end position="160"/>
    </location>
</feature>
<evidence type="ECO:0000313" key="2">
    <source>
        <dbReference type="EMBL" id="KQC28779.1"/>
    </source>
</evidence>
<sequence length="226" mass="25971">MEKNQKIGRIIGFLLLLIMLMGIPSVMFRGLSTSFPNSPNFLSQIFENTMEMRISILLDVLASTLWIVAATLLFPMIKKFNHRLALGFFGIWMIYFAIIIFSNISHLSLLSLSQAFVEAEVPNTEYFALAGSMKIEDYFWAHFFSIMFYASAAFMFYYFLFRSKLVPKILSAWGMIAISLVFVACWLNIFDVKVSFYFFSQNGLHMIILMGWLIAKGFSAPKIQTK</sequence>
<reference evidence="2 3" key="1">
    <citation type="submission" date="2015-04" db="EMBL/GenBank/DDBJ databases">
        <title>Complete genome of flavobacterium.</title>
        <authorList>
            <person name="Kwon Y.M."/>
            <person name="Kim S.-J."/>
        </authorList>
    </citation>
    <scope>NUCLEOTIDE SEQUENCE [LARGE SCALE GENOMIC DNA]</scope>
    <source>
        <strain evidence="2 3">DK169</strain>
    </source>
</reference>
<protein>
    <recommendedName>
        <fullName evidence="4">DUF4386 domain-containing protein</fullName>
    </recommendedName>
</protein>
<keyword evidence="1" id="KW-0812">Transmembrane</keyword>
<dbReference type="OrthoDB" id="1176146at2"/>
<keyword evidence="1" id="KW-1133">Transmembrane helix</keyword>
<feature type="transmembrane region" description="Helical" evidence="1">
    <location>
        <begin position="84"/>
        <end position="104"/>
    </location>
</feature>
<name>A0A0N8WFI3_9FLAO</name>
<organism evidence="2 3">
    <name type="scientific">Flagellimonas eckloniae</name>
    <dbReference type="NCBI Taxonomy" id="346185"/>
    <lineage>
        <taxon>Bacteria</taxon>
        <taxon>Pseudomonadati</taxon>
        <taxon>Bacteroidota</taxon>
        <taxon>Flavobacteriia</taxon>
        <taxon>Flavobacteriales</taxon>
        <taxon>Flavobacteriaceae</taxon>
        <taxon>Flagellimonas</taxon>
    </lineage>
</organism>
<dbReference type="AlphaFoldDB" id="A0A0N8WFI3"/>